<name>A0A0D5NEQ4_9BACL</name>
<dbReference type="Gene3D" id="3.20.20.380">
    <property type="entry name" value="Copper homeostasis (CutC) domain"/>
    <property type="match status" value="1"/>
</dbReference>
<evidence type="ECO:0000313" key="4">
    <source>
        <dbReference type="Proteomes" id="UP000032633"/>
    </source>
</evidence>
<dbReference type="InterPro" id="IPR005627">
    <property type="entry name" value="CutC-like"/>
</dbReference>
<dbReference type="GO" id="GO:0005737">
    <property type="term" value="C:cytoplasm"/>
    <property type="evidence" value="ECO:0007669"/>
    <property type="project" value="UniProtKB-SubCell"/>
</dbReference>
<organism evidence="3 4">
    <name type="scientific">Paenibacillus beijingensis</name>
    <dbReference type="NCBI Taxonomy" id="1126833"/>
    <lineage>
        <taxon>Bacteria</taxon>
        <taxon>Bacillati</taxon>
        <taxon>Bacillota</taxon>
        <taxon>Bacilli</taxon>
        <taxon>Bacillales</taxon>
        <taxon>Paenibacillaceae</taxon>
        <taxon>Paenibacillus</taxon>
    </lineage>
</organism>
<sequence length="232" mass="25481">MLLEVIATSLDDVQSAVRAGADRIELVTGLLEGGMTPSIGLMEEAVRLSAVPVHVMIRPHNQSFHYDRHDIKVMLKDIEVAKRAGAAGIVVGALTSDARVDKQALNILLEGTEGLAVTFHRAFDDTRNMDEALDDLLVFRQVNRILTSGGRPSVLDAEETIKRLVRRTKGTAIHLLAGSGLTVETLSGFIQETGVREVHFGRGVRIGNRTEGRIDENRIMTIKQLQRNLSRD</sequence>
<comment type="similarity">
    <text evidence="1 2">Belongs to the CutC family.</text>
</comment>
<dbReference type="PANTHER" id="PTHR12598:SF0">
    <property type="entry name" value="COPPER HOMEOSTASIS PROTEIN CUTC HOMOLOG"/>
    <property type="match status" value="1"/>
</dbReference>
<gene>
    <name evidence="2" type="primary">cutC</name>
    <name evidence="3" type="ORF">VN24_01015</name>
</gene>
<dbReference type="InterPro" id="IPR036822">
    <property type="entry name" value="CutC-like_dom_sf"/>
</dbReference>
<dbReference type="KEGG" id="pbj:VN24_01015"/>
<dbReference type="Proteomes" id="UP000032633">
    <property type="component" value="Chromosome"/>
</dbReference>
<comment type="subcellular location">
    <subcellularLocation>
        <location evidence="2">Cytoplasm</location>
    </subcellularLocation>
</comment>
<accession>A0A0D5NEQ4</accession>
<evidence type="ECO:0000313" key="3">
    <source>
        <dbReference type="EMBL" id="AJY73462.1"/>
    </source>
</evidence>
<comment type="caution">
    <text evidence="2">Once thought to be involved in copper homeostasis, experiments in E.coli have shown this is not the case.</text>
</comment>
<dbReference type="Pfam" id="PF03932">
    <property type="entry name" value="CutC"/>
    <property type="match status" value="1"/>
</dbReference>
<reference evidence="4" key="2">
    <citation type="submission" date="2015-03" db="EMBL/GenBank/DDBJ databases">
        <title>Genome sequence of Paenibacillus beijingensis strain DSM 24997T.</title>
        <authorList>
            <person name="Kwak Y."/>
            <person name="Shin J.-H."/>
        </authorList>
    </citation>
    <scope>NUCLEOTIDE SEQUENCE [LARGE SCALE GENOMIC DNA]</scope>
    <source>
        <strain evidence="4">DSM 24997</strain>
    </source>
</reference>
<proteinExistence type="inferred from homology"/>
<dbReference type="GO" id="GO:0005507">
    <property type="term" value="F:copper ion binding"/>
    <property type="evidence" value="ECO:0007669"/>
    <property type="project" value="TreeGrafter"/>
</dbReference>
<reference evidence="3 4" key="1">
    <citation type="journal article" date="2015" name="J. Biotechnol.">
        <title>Complete genome sequence of Paenibacillus beijingensis 7188(T) (=DSM 24997(T)), a novel rhizobacterium from jujube garden soil.</title>
        <authorList>
            <person name="Kwak Y."/>
            <person name="Shin J.H."/>
        </authorList>
    </citation>
    <scope>NUCLEOTIDE SEQUENCE [LARGE SCALE GENOMIC DNA]</scope>
    <source>
        <strain evidence="3 4">DSM 24997</strain>
    </source>
</reference>
<dbReference type="RefSeq" id="WP_045668897.1">
    <property type="nucleotide sequence ID" value="NZ_CP011058.1"/>
</dbReference>
<dbReference type="STRING" id="1126833.VN24_01015"/>
<dbReference type="PANTHER" id="PTHR12598">
    <property type="entry name" value="COPPER HOMEOSTASIS PROTEIN CUTC"/>
    <property type="match status" value="1"/>
</dbReference>
<dbReference type="HAMAP" id="MF_00795">
    <property type="entry name" value="CutC"/>
    <property type="match status" value="1"/>
</dbReference>
<protein>
    <recommendedName>
        <fullName evidence="2">PF03932 family protein CutC</fullName>
    </recommendedName>
</protein>
<dbReference type="AlphaFoldDB" id="A0A0D5NEQ4"/>
<dbReference type="PATRIC" id="fig|1126833.4.peg.229"/>
<evidence type="ECO:0000256" key="1">
    <source>
        <dbReference type="ARBA" id="ARBA00007768"/>
    </source>
</evidence>
<dbReference type="OrthoDB" id="9815677at2"/>
<evidence type="ECO:0000256" key="2">
    <source>
        <dbReference type="HAMAP-Rule" id="MF_00795"/>
    </source>
</evidence>
<dbReference type="EMBL" id="CP011058">
    <property type="protein sequence ID" value="AJY73462.1"/>
    <property type="molecule type" value="Genomic_DNA"/>
</dbReference>
<keyword evidence="4" id="KW-1185">Reference proteome</keyword>
<dbReference type="SUPFAM" id="SSF110395">
    <property type="entry name" value="CutC-like"/>
    <property type="match status" value="1"/>
</dbReference>
<keyword evidence="2" id="KW-0963">Cytoplasm</keyword>
<dbReference type="HOGENOM" id="CLU_050555_1_1_9"/>